<comment type="caution">
    <text evidence="2">The sequence shown here is derived from an EMBL/GenBank/DDBJ whole genome shotgun (WGS) entry which is preliminary data.</text>
</comment>
<name>A0A821YFE0_9BILA</name>
<feature type="compositionally biased region" description="Acidic residues" evidence="1">
    <location>
        <begin position="1"/>
        <end position="29"/>
    </location>
</feature>
<feature type="region of interest" description="Disordered" evidence="1">
    <location>
        <begin position="1"/>
        <end position="90"/>
    </location>
</feature>
<dbReference type="Proteomes" id="UP000663848">
    <property type="component" value="Unassembled WGS sequence"/>
</dbReference>
<evidence type="ECO:0000313" key="3">
    <source>
        <dbReference type="Proteomes" id="UP000663848"/>
    </source>
</evidence>
<accession>A0A821YFE0</accession>
<gene>
    <name evidence="2" type="ORF">QYT958_LOCUS34476</name>
</gene>
<evidence type="ECO:0000313" key="2">
    <source>
        <dbReference type="EMBL" id="CAF4963207.1"/>
    </source>
</evidence>
<protein>
    <submittedName>
        <fullName evidence="2">Uncharacterized protein</fullName>
    </submittedName>
</protein>
<proteinExistence type="predicted"/>
<sequence>MSAHSDDDDDDHSQDDQDYDTDQQVEEDPNNQRQNAFLTDDADVELSNQQQTGEFEEIEPIEAQPPNEIDADEQERQQSGTPAFRTLEDV</sequence>
<dbReference type="AlphaFoldDB" id="A0A821YFE0"/>
<reference evidence="2" key="1">
    <citation type="submission" date="2021-02" db="EMBL/GenBank/DDBJ databases">
        <authorList>
            <person name="Nowell W R."/>
        </authorList>
    </citation>
    <scope>NUCLEOTIDE SEQUENCE</scope>
</reference>
<dbReference type="EMBL" id="CAJOBR010024825">
    <property type="protein sequence ID" value="CAF4963207.1"/>
    <property type="molecule type" value="Genomic_DNA"/>
</dbReference>
<organism evidence="2 3">
    <name type="scientific">Rotaria socialis</name>
    <dbReference type="NCBI Taxonomy" id="392032"/>
    <lineage>
        <taxon>Eukaryota</taxon>
        <taxon>Metazoa</taxon>
        <taxon>Spiralia</taxon>
        <taxon>Gnathifera</taxon>
        <taxon>Rotifera</taxon>
        <taxon>Eurotatoria</taxon>
        <taxon>Bdelloidea</taxon>
        <taxon>Philodinida</taxon>
        <taxon>Philodinidae</taxon>
        <taxon>Rotaria</taxon>
    </lineage>
</organism>
<evidence type="ECO:0000256" key="1">
    <source>
        <dbReference type="SAM" id="MobiDB-lite"/>
    </source>
</evidence>